<dbReference type="InterPro" id="IPR004715">
    <property type="entry name" value="PTS_IIA_fruc"/>
</dbReference>
<evidence type="ECO:0000256" key="3">
    <source>
        <dbReference type="ARBA" id="ARBA00022553"/>
    </source>
</evidence>
<comment type="caution">
    <text evidence="8">The sequence shown here is derived from an EMBL/GenBank/DDBJ whole genome shotgun (WGS) entry which is preliminary data.</text>
</comment>
<dbReference type="PROSITE" id="PS00372">
    <property type="entry name" value="PTS_EIIA_TYPE_2_HIS"/>
    <property type="match status" value="1"/>
</dbReference>
<evidence type="ECO:0000256" key="4">
    <source>
        <dbReference type="ARBA" id="ARBA00022597"/>
    </source>
</evidence>
<accession>A0A7C3YUL0</accession>
<organism evidence="8">
    <name type="scientific">candidate division WOR-3 bacterium</name>
    <dbReference type="NCBI Taxonomy" id="2052148"/>
    <lineage>
        <taxon>Bacteria</taxon>
        <taxon>Bacteria division WOR-3</taxon>
    </lineage>
</organism>
<keyword evidence="5" id="KW-0808">Transferase</keyword>
<comment type="subcellular location">
    <subcellularLocation>
        <location evidence="1">Cytoplasm</location>
    </subcellularLocation>
</comment>
<dbReference type="GO" id="GO:0009401">
    <property type="term" value="P:phosphoenolpyruvate-dependent sugar phosphotransferase system"/>
    <property type="evidence" value="ECO:0007669"/>
    <property type="project" value="UniProtKB-KW"/>
</dbReference>
<dbReference type="Pfam" id="PF00359">
    <property type="entry name" value="PTS_EIIA_2"/>
    <property type="match status" value="1"/>
</dbReference>
<feature type="domain" description="PTS EIIA type-2" evidence="7">
    <location>
        <begin position="6"/>
        <end position="150"/>
    </location>
</feature>
<sequence length="151" mass="16966">MVKLVDLLEKGGIILNIKAKEKIGAIKEMAQVLIAKGLILNPEEFFAEILRRENLESTGIGMGVAIPHARTNAIKDLALVLGRSEEGVDFSSLDKKPSHLLFLISAPEDKKEDYIFTLAKISRLIRKDEVRIRLNKAKTEEELLAIIRDYE</sequence>
<dbReference type="InterPro" id="IPR051541">
    <property type="entry name" value="PTS_SugarTrans_NitroReg"/>
</dbReference>
<dbReference type="InterPro" id="IPR002178">
    <property type="entry name" value="PTS_EIIA_type-2_dom"/>
</dbReference>
<evidence type="ECO:0000256" key="1">
    <source>
        <dbReference type="ARBA" id="ARBA00004496"/>
    </source>
</evidence>
<dbReference type="GO" id="GO:0005737">
    <property type="term" value="C:cytoplasm"/>
    <property type="evidence" value="ECO:0007669"/>
    <property type="project" value="UniProtKB-SubCell"/>
</dbReference>
<dbReference type="Gene3D" id="3.40.930.10">
    <property type="entry name" value="Mannitol-specific EII, Chain A"/>
    <property type="match status" value="1"/>
</dbReference>
<dbReference type="NCBIfam" id="TIGR00848">
    <property type="entry name" value="fruA"/>
    <property type="match status" value="1"/>
</dbReference>
<dbReference type="AlphaFoldDB" id="A0A7C3YUL0"/>
<reference evidence="8" key="1">
    <citation type="journal article" date="2020" name="mSystems">
        <title>Genome- and Community-Level Interaction Insights into Carbon Utilization and Element Cycling Functions of Hydrothermarchaeota in Hydrothermal Sediment.</title>
        <authorList>
            <person name="Zhou Z."/>
            <person name="Liu Y."/>
            <person name="Xu W."/>
            <person name="Pan J."/>
            <person name="Luo Z.H."/>
            <person name="Li M."/>
        </authorList>
    </citation>
    <scope>NUCLEOTIDE SEQUENCE [LARGE SCALE GENOMIC DNA]</scope>
    <source>
        <strain evidence="8">SpSt-906</strain>
    </source>
</reference>
<keyword evidence="2" id="KW-0813">Transport</keyword>
<dbReference type="GO" id="GO:0008982">
    <property type="term" value="F:protein-N(PI)-phosphohistidine-sugar phosphotransferase activity"/>
    <property type="evidence" value="ECO:0007669"/>
    <property type="project" value="InterPro"/>
</dbReference>
<dbReference type="FunFam" id="3.40.930.10:FF:000009">
    <property type="entry name" value="PTS system, fructose specific IIABC component"/>
    <property type="match status" value="1"/>
</dbReference>
<dbReference type="PROSITE" id="PS51094">
    <property type="entry name" value="PTS_EIIA_TYPE_2"/>
    <property type="match status" value="1"/>
</dbReference>
<evidence type="ECO:0000259" key="7">
    <source>
        <dbReference type="PROSITE" id="PS51094"/>
    </source>
</evidence>
<evidence type="ECO:0000256" key="6">
    <source>
        <dbReference type="ARBA" id="ARBA00022683"/>
    </source>
</evidence>
<name>A0A7C3YUL0_UNCW3</name>
<dbReference type="InterPro" id="IPR016152">
    <property type="entry name" value="PTrfase/Anion_transptr"/>
</dbReference>
<dbReference type="CDD" id="cd00211">
    <property type="entry name" value="PTS_IIA_fru"/>
    <property type="match status" value="1"/>
</dbReference>
<dbReference type="SUPFAM" id="SSF55804">
    <property type="entry name" value="Phoshotransferase/anion transport protein"/>
    <property type="match status" value="1"/>
</dbReference>
<evidence type="ECO:0000256" key="5">
    <source>
        <dbReference type="ARBA" id="ARBA00022679"/>
    </source>
</evidence>
<protein>
    <submittedName>
        <fullName evidence="8">PTS sugar transporter subunit IIA</fullName>
    </submittedName>
</protein>
<keyword evidence="3" id="KW-0597">Phosphoprotein</keyword>
<dbReference type="GO" id="GO:0016020">
    <property type="term" value="C:membrane"/>
    <property type="evidence" value="ECO:0007669"/>
    <property type="project" value="InterPro"/>
</dbReference>
<keyword evidence="4 8" id="KW-0762">Sugar transport</keyword>
<dbReference type="EMBL" id="DTMQ01000029">
    <property type="protein sequence ID" value="HGE99295.1"/>
    <property type="molecule type" value="Genomic_DNA"/>
</dbReference>
<evidence type="ECO:0000313" key="8">
    <source>
        <dbReference type="EMBL" id="HGE99295.1"/>
    </source>
</evidence>
<proteinExistence type="predicted"/>
<dbReference type="PANTHER" id="PTHR47738">
    <property type="entry name" value="PTS SYSTEM FRUCTOSE-LIKE EIIA COMPONENT-RELATED"/>
    <property type="match status" value="1"/>
</dbReference>
<keyword evidence="6" id="KW-0598">Phosphotransferase system</keyword>
<gene>
    <name evidence="8" type="ORF">ENX07_04410</name>
</gene>
<evidence type="ECO:0000256" key="2">
    <source>
        <dbReference type="ARBA" id="ARBA00022448"/>
    </source>
</evidence>